<dbReference type="GO" id="GO:0043171">
    <property type="term" value="P:peptide catabolic process"/>
    <property type="evidence" value="ECO:0007669"/>
    <property type="project" value="TreeGrafter"/>
</dbReference>
<keyword evidence="1" id="KW-0732">Signal</keyword>
<name>A0A0R1UIC1_9LACO</name>
<feature type="chain" id="PRO_5006411726" evidence="1">
    <location>
        <begin position="31"/>
        <end position="520"/>
    </location>
</feature>
<dbReference type="GO" id="GO:0005615">
    <property type="term" value="C:extracellular space"/>
    <property type="evidence" value="ECO:0007669"/>
    <property type="project" value="TreeGrafter"/>
</dbReference>
<keyword evidence="4" id="KW-1185">Reference proteome</keyword>
<comment type="caution">
    <text evidence="3">The sequence shown here is derived from an EMBL/GenBank/DDBJ whole genome shotgun (WGS) entry which is preliminary data.</text>
</comment>
<dbReference type="InterPro" id="IPR050344">
    <property type="entry name" value="Peptidase_M1_aminopeptidases"/>
</dbReference>
<organism evidence="3 4">
    <name type="scientific">Lactobacillus kalixensis DSM 16043</name>
    <dbReference type="NCBI Taxonomy" id="1423763"/>
    <lineage>
        <taxon>Bacteria</taxon>
        <taxon>Bacillati</taxon>
        <taxon>Bacillota</taxon>
        <taxon>Bacilli</taxon>
        <taxon>Lactobacillales</taxon>
        <taxon>Lactobacillaceae</taxon>
        <taxon>Lactobacillus</taxon>
    </lineage>
</organism>
<dbReference type="AlphaFoldDB" id="A0A0R1UIC1"/>
<dbReference type="Pfam" id="PF01433">
    <property type="entry name" value="Peptidase_M1"/>
    <property type="match status" value="1"/>
</dbReference>
<keyword evidence="3" id="KW-0645">Protease</keyword>
<dbReference type="OrthoDB" id="9814383at2"/>
<dbReference type="InterPro" id="IPR014782">
    <property type="entry name" value="Peptidase_M1_dom"/>
</dbReference>
<evidence type="ECO:0000259" key="2">
    <source>
        <dbReference type="Pfam" id="PF01433"/>
    </source>
</evidence>
<dbReference type="PANTHER" id="PTHR11533">
    <property type="entry name" value="PROTEASE M1 ZINC METALLOPROTEASE"/>
    <property type="match status" value="1"/>
</dbReference>
<dbReference type="InterPro" id="IPR027268">
    <property type="entry name" value="Peptidase_M4/M1_CTD_sf"/>
</dbReference>
<sequence>MKKHNFRRALIATIAAISITAVFSVKPVHADTVNTDPQVQATNYQMKIHLNTRKNKLTEKVTIDVANNSQNTLHQLLVRNIAAGVLKYDNQHRSKKNKNLKTTVTSITDENNKKLNFKEADQQSSIYVNLPQDLKPGEKTKVTINVITDVPYRADRFGYQPVMGGKVYNLSFCFPYLSDYRNNHWLFHPYSDEGENRNSAVTNYHVSFYAPKSYTVAASGDHTTNKAGKTTIEAKQMRDLAIVCSNRFKVSHAQADGIKINNFYFASKNGAKYNQLAKQCAVDSFHLFNKQFGKYPYKQLDMTEAVFEPSAGGMEYPGLIMISDEGFLGKKPKYYELIQDVSHEIAHQWFFGTLGTDEYTEPWLDEGMAEYFEDFDYNNHDSKSIRMVRNELLKTSNKKVRKALKKTSIKTNIKLSKETLDKVAKYSMKKRHYINYAMNEFPKNSGGEGIVDYEMAPIFYNALRYYMGEKKFYAAMKDYCQTYQFKQPTGRDFLNMIKKYDDSAKVQKVIDNFIDPQYLR</sequence>
<keyword evidence="3" id="KW-0031">Aminopeptidase</keyword>
<dbReference type="STRING" id="1423763.FC46_GL001136"/>
<dbReference type="EMBL" id="AZFM01000031">
    <property type="protein sequence ID" value="KRL89067.1"/>
    <property type="molecule type" value="Genomic_DNA"/>
</dbReference>
<dbReference type="Gene3D" id="1.10.390.10">
    <property type="entry name" value="Neutral Protease Domain 2"/>
    <property type="match status" value="1"/>
</dbReference>
<dbReference type="CDD" id="cd09604">
    <property type="entry name" value="M1_APN_like"/>
    <property type="match status" value="1"/>
</dbReference>
<evidence type="ECO:0000256" key="1">
    <source>
        <dbReference type="SAM" id="SignalP"/>
    </source>
</evidence>
<evidence type="ECO:0000313" key="3">
    <source>
        <dbReference type="EMBL" id="KRL89067.1"/>
    </source>
</evidence>
<evidence type="ECO:0000313" key="4">
    <source>
        <dbReference type="Proteomes" id="UP000051036"/>
    </source>
</evidence>
<dbReference type="GO" id="GO:0016020">
    <property type="term" value="C:membrane"/>
    <property type="evidence" value="ECO:0007669"/>
    <property type="project" value="TreeGrafter"/>
</dbReference>
<dbReference type="GO" id="GO:0005737">
    <property type="term" value="C:cytoplasm"/>
    <property type="evidence" value="ECO:0007669"/>
    <property type="project" value="TreeGrafter"/>
</dbReference>
<proteinExistence type="predicted"/>
<dbReference type="GO" id="GO:0042277">
    <property type="term" value="F:peptide binding"/>
    <property type="evidence" value="ECO:0007669"/>
    <property type="project" value="TreeGrafter"/>
</dbReference>
<dbReference type="GO" id="GO:0008270">
    <property type="term" value="F:zinc ion binding"/>
    <property type="evidence" value="ECO:0007669"/>
    <property type="project" value="InterPro"/>
</dbReference>
<feature type="domain" description="Peptidase M1 membrane alanine aminopeptidase" evidence="2">
    <location>
        <begin position="282"/>
        <end position="512"/>
    </location>
</feature>
<keyword evidence="3" id="KW-0378">Hydrolase</keyword>
<protein>
    <submittedName>
        <fullName evidence="3">Aminopeptidase N</fullName>
    </submittedName>
</protein>
<dbReference type="Proteomes" id="UP000051036">
    <property type="component" value="Unassembled WGS sequence"/>
</dbReference>
<dbReference type="PATRIC" id="fig|1423763.3.peg.1152"/>
<accession>A0A0R1UIC1</accession>
<feature type="signal peptide" evidence="1">
    <location>
        <begin position="1"/>
        <end position="30"/>
    </location>
</feature>
<dbReference type="RefSeq" id="WP_057799560.1">
    <property type="nucleotide sequence ID" value="NZ_AZFM01000031.1"/>
</dbReference>
<gene>
    <name evidence="3" type="ORF">FC46_GL001136</name>
</gene>
<dbReference type="SUPFAM" id="SSF55486">
    <property type="entry name" value="Metalloproteases ('zincins'), catalytic domain"/>
    <property type="match status" value="1"/>
</dbReference>
<dbReference type="PANTHER" id="PTHR11533:SF174">
    <property type="entry name" value="PUROMYCIN-SENSITIVE AMINOPEPTIDASE-RELATED"/>
    <property type="match status" value="1"/>
</dbReference>
<reference evidence="3 4" key="1">
    <citation type="journal article" date="2015" name="Genome Announc.">
        <title>Expanding the biotechnology potential of lactobacilli through comparative genomics of 213 strains and associated genera.</title>
        <authorList>
            <person name="Sun Z."/>
            <person name="Harris H.M."/>
            <person name="McCann A."/>
            <person name="Guo C."/>
            <person name="Argimon S."/>
            <person name="Zhang W."/>
            <person name="Yang X."/>
            <person name="Jeffery I.B."/>
            <person name="Cooney J.C."/>
            <person name="Kagawa T.F."/>
            <person name="Liu W."/>
            <person name="Song Y."/>
            <person name="Salvetti E."/>
            <person name="Wrobel A."/>
            <person name="Rasinkangas P."/>
            <person name="Parkhill J."/>
            <person name="Rea M.C."/>
            <person name="O'Sullivan O."/>
            <person name="Ritari J."/>
            <person name="Douillard F.P."/>
            <person name="Paul Ross R."/>
            <person name="Yang R."/>
            <person name="Briner A.E."/>
            <person name="Felis G.E."/>
            <person name="de Vos W.M."/>
            <person name="Barrangou R."/>
            <person name="Klaenhammer T.R."/>
            <person name="Caufield P.W."/>
            <person name="Cui Y."/>
            <person name="Zhang H."/>
            <person name="O'Toole P.W."/>
        </authorList>
    </citation>
    <scope>NUCLEOTIDE SEQUENCE [LARGE SCALE GENOMIC DNA]</scope>
    <source>
        <strain evidence="3 4">DSM 16043</strain>
    </source>
</reference>
<dbReference type="GO" id="GO:0070006">
    <property type="term" value="F:metalloaminopeptidase activity"/>
    <property type="evidence" value="ECO:0007669"/>
    <property type="project" value="TreeGrafter"/>
</dbReference>